<comment type="caution">
    <text evidence="1">The sequence shown here is derived from an EMBL/GenBank/DDBJ whole genome shotgun (WGS) entry which is preliminary data.</text>
</comment>
<gene>
    <name evidence="1" type="ORF">E5K02_10180</name>
</gene>
<evidence type="ECO:0000313" key="1">
    <source>
        <dbReference type="EMBL" id="TGE29801.1"/>
    </source>
</evidence>
<protein>
    <submittedName>
        <fullName evidence="1">Uncharacterized protein</fullName>
    </submittedName>
</protein>
<evidence type="ECO:0000313" key="2">
    <source>
        <dbReference type="Proteomes" id="UP000298471"/>
    </source>
</evidence>
<accession>A0A4Z0QL76</accession>
<reference evidence="1 2" key="1">
    <citation type="submission" date="2019-04" db="EMBL/GenBank/DDBJ databases">
        <authorList>
            <person name="Feng G."/>
            <person name="Zhang J."/>
            <person name="Zhu H."/>
        </authorList>
    </citation>
    <scope>NUCLEOTIDE SEQUENCE [LARGE SCALE GENOMIC DNA]</scope>
    <source>
        <strain evidence="1 2">9PBR-1</strain>
    </source>
</reference>
<proteinExistence type="predicted"/>
<dbReference type="AlphaFoldDB" id="A0A4Z0QL76"/>
<dbReference type="Proteomes" id="UP000298471">
    <property type="component" value="Unassembled WGS sequence"/>
</dbReference>
<dbReference type="EMBL" id="SRMB01000001">
    <property type="protein sequence ID" value="TGE29801.1"/>
    <property type="molecule type" value="Genomic_DNA"/>
</dbReference>
<name>A0A4Z0QL76_9BACT</name>
<keyword evidence="2" id="KW-1185">Reference proteome</keyword>
<organism evidence="1 2">
    <name type="scientific">Hymenobacter metallicola</name>
    <dbReference type="NCBI Taxonomy" id="2563114"/>
    <lineage>
        <taxon>Bacteria</taxon>
        <taxon>Pseudomonadati</taxon>
        <taxon>Bacteroidota</taxon>
        <taxon>Cytophagia</taxon>
        <taxon>Cytophagales</taxon>
        <taxon>Hymenobacteraceae</taxon>
        <taxon>Hymenobacter</taxon>
    </lineage>
</organism>
<sequence>MALVPVPRWLPVRTFVNFTYNLDALPADWAINGIPASSLMVENAYYQARFMSPQERAAGLETEYRLGPSNGIGIWRNVPDTDWGQLNPSRLYEVTVHKSRLEQQQGGGFIYDGLWRHPEWWGMSASTLQAYFNQKAIPYTLEDLPDLSDGQQGALEDAQARAGWREGGASKGWATIGYGHPQATGGPLLTLLTGAENRAGLPAGQECLSVNRLDIAHVRELVRLGPPWMGYPEIT</sequence>
<dbReference type="RefSeq" id="WP_135394597.1">
    <property type="nucleotide sequence ID" value="NZ_SRMB01000001.1"/>
</dbReference>